<evidence type="ECO:0000259" key="20">
    <source>
        <dbReference type="PROSITE" id="PS50873"/>
    </source>
</evidence>
<keyword evidence="5 15" id="KW-0479">Metal-binding</keyword>
<dbReference type="Gene3D" id="1.10.420.10">
    <property type="entry name" value="Peroxidase, domain 2"/>
    <property type="match status" value="1"/>
</dbReference>
<comment type="caution">
    <text evidence="21">The sequence shown here is derived from an EMBL/GenBank/DDBJ whole genome shotgun (WGS) entry which is preliminary data.</text>
</comment>
<keyword evidence="8 15" id="KW-0408">Iron</keyword>
<evidence type="ECO:0000256" key="17">
    <source>
        <dbReference type="PIRSR" id="PIRSR600823-5"/>
    </source>
</evidence>
<evidence type="ECO:0000256" key="2">
    <source>
        <dbReference type="ARBA" id="ARBA00004613"/>
    </source>
</evidence>
<keyword evidence="22" id="KW-1185">Reference proteome</keyword>
<keyword evidence="7 18" id="KW-0560">Oxidoreductase</keyword>
<dbReference type="PROSITE" id="PS50873">
    <property type="entry name" value="PEROXIDASE_4"/>
    <property type="match status" value="1"/>
</dbReference>
<feature type="binding site" evidence="15">
    <location>
        <position position="251"/>
    </location>
    <ligand>
        <name>Ca(2+)</name>
        <dbReference type="ChEBI" id="CHEBI:29108"/>
        <label>2</label>
    </ligand>
</feature>
<keyword evidence="11" id="KW-0873">Pyrrolidone carboxylic acid</keyword>
<keyword evidence="6 15" id="KW-0106">Calcium</keyword>
<feature type="active site" description="Proton acceptor" evidence="13">
    <location>
        <position position="83"/>
    </location>
</feature>
<dbReference type="Gramene" id="TVU50410">
    <property type="protein sequence ID" value="TVU50410"/>
    <property type="gene ID" value="EJB05_01780"/>
</dbReference>
<reference evidence="21 22" key="1">
    <citation type="journal article" date="2019" name="Sci. Rep.">
        <title>A high-quality genome of Eragrostis curvula grass provides insights into Poaceae evolution and supports new strategies to enhance forage quality.</title>
        <authorList>
            <person name="Carballo J."/>
            <person name="Santos B.A.C.M."/>
            <person name="Zappacosta D."/>
            <person name="Garbus I."/>
            <person name="Selva J.P."/>
            <person name="Gallo C.A."/>
            <person name="Diaz A."/>
            <person name="Albertini E."/>
            <person name="Caccamo M."/>
            <person name="Echenique V."/>
        </authorList>
    </citation>
    <scope>NUCLEOTIDE SEQUENCE [LARGE SCALE GENOMIC DNA]</scope>
    <source>
        <strain evidence="22">cv. Victoria</strain>
        <tissue evidence="21">Leaf</tissue>
    </source>
</reference>
<evidence type="ECO:0000256" key="16">
    <source>
        <dbReference type="PIRSR" id="PIRSR600823-4"/>
    </source>
</evidence>
<evidence type="ECO:0000256" key="5">
    <source>
        <dbReference type="ARBA" id="ARBA00022723"/>
    </source>
</evidence>
<evidence type="ECO:0000256" key="7">
    <source>
        <dbReference type="ARBA" id="ARBA00023002"/>
    </source>
</evidence>
<evidence type="ECO:0000256" key="19">
    <source>
        <dbReference type="SAM" id="MobiDB-lite"/>
    </source>
</evidence>
<feature type="binding site" evidence="15">
    <location>
        <position position="256"/>
    </location>
    <ligand>
        <name>Ca(2+)</name>
        <dbReference type="ChEBI" id="CHEBI:29108"/>
        <label>2</label>
    </ligand>
</feature>
<feature type="disulfide bond" evidence="17">
    <location>
        <begin position="85"/>
        <end position="90"/>
    </location>
</feature>
<evidence type="ECO:0000256" key="1">
    <source>
        <dbReference type="ARBA" id="ARBA00000189"/>
    </source>
</evidence>
<feature type="binding site" evidence="15">
    <location>
        <position position="84"/>
    </location>
    <ligand>
        <name>Ca(2+)</name>
        <dbReference type="ChEBI" id="CHEBI:29108"/>
        <label>1</label>
    </ligand>
</feature>
<dbReference type="GO" id="GO:0006979">
    <property type="term" value="P:response to oxidative stress"/>
    <property type="evidence" value="ECO:0007669"/>
    <property type="project" value="UniProtKB-UniRule"/>
</dbReference>
<dbReference type="PRINTS" id="PR00461">
    <property type="entry name" value="PLPEROXIDASE"/>
</dbReference>
<protein>
    <recommendedName>
        <fullName evidence="18">Peroxidase</fullName>
        <ecNumber evidence="18">1.11.1.7</ecNumber>
    </recommendedName>
</protein>
<keyword evidence="18" id="KW-0964">Secreted</keyword>
<evidence type="ECO:0000256" key="9">
    <source>
        <dbReference type="ARBA" id="ARBA00023157"/>
    </source>
</evidence>
<dbReference type="OrthoDB" id="2113341at2759"/>
<feature type="binding site" evidence="14">
    <location>
        <position position="178"/>
    </location>
    <ligand>
        <name>substrate</name>
    </ligand>
</feature>
<feature type="domain" description="Plant heme peroxidase family profile" evidence="20">
    <location>
        <begin position="42"/>
        <end position="326"/>
    </location>
</feature>
<dbReference type="EC" id="1.11.1.7" evidence="18"/>
<feature type="binding site" evidence="15">
    <location>
        <position position="102"/>
    </location>
    <ligand>
        <name>Ca(2+)</name>
        <dbReference type="ChEBI" id="CHEBI:29108"/>
        <label>1</label>
    </ligand>
</feature>
<dbReference type="Proteomes" id="UP000324897">
    <property type="component" value="Chromosome 6"/>
</dbReference>
<sequence>MAISSSGGALAFVLIVSILLAFVPYPIICVPLNPNEVAPGRILSPHFYKVTCPQLEDIVKRAVQAAFSGDASIAAGLLRIHYHDCITQGCDASLLLQGKNSEQAININDNLHAGAMQLIETIHAEAQRQCGPTVSCADITALAAREGVVATGGPVYSVKLGQLDSLAPAPLDEARDLPGSWNSNYTYLLGELSRWKFSDAHIVALSGAHTLGSATCLAFFDRFRRWDNTFNMKIGQECERDSRWKHSLDSTPKRFDNQYYVGLLNGHGVLTSDRALAQDKRSLPIVQLFARDQQKFFDAFGDAMLHLSSLRKHPGGEVRNISCFVPNSSRRPGDLTRTDSDGEGQAASA</sequence>
<dbReference type="GO" id="GO:0046872">
    <property type="term" value="F:metal ion binding"/>
    <property type="evidence" value="ECO:0007669"/>
    <property type="project" value="UniProtKB-UniRule"/>
</dbReference>
<feature type="compositionally biased region" description="Basic and acidic residues" evidence="19">
    <location>
        <begin position="331"/>
        <end position="340"/>
    </location>
</feature>
<keyword evidence="12 18" id="KW-0376">Hydrogen peroxide</keyword>
<dbReference type="InterPro" id="IPR002016">
    <property type="entry name" value="Haem_peroxidase"/>
</dbReference>
<dbReference type="GO" id="GO:0005576">
    <property type="term" value="C:extracellular region"/>
    <property type="evidence" value="ECO:0007669"/>
    <property type="project" value="UniProtKB-SubCell"/>
</dbReference>
<dbReference type="InterPro" id="IPR000823">
    <property type="entry name" value="Peroxidase_pln"/>
</dbReference>
<dbReference type="SUPFAM" id="SSF48113">
    <property type="entry name" value="Heme-dependent peroxidases"/>
    <property type="match status" value="1"/>
</dbReference>
<feature type="binding site" evidence="15">
    <location>
        <position position="89"/>
    </location>
    <ligand>
        <name>Ca(2+)</name>
        <dbReference type="ChEBI" id="CHEBI:29108"/>
        <label>1</label>
    </ligand>
</feature>
<keyword evidence="10" id="KW-0325">Glycoprotein</keyword>
<comment type="catalytic activity">
    <reaction evidence="1 18">
        <text>2 a phenolic donor + H2O2 = 2 a phenolic radical donor + 2 H2O</text>
        <dbReference type="Rhea" id="RHEA:56136"/>
        <dbReference type="ChEBI" id="CHEBI:15377"/>
        <dbReference type="ChEBI" id="CHEBI:16240"/>
        <dbReference type="ChEBI" id="CHEBI:139520"/>
        <dbReference type="ChEBI" id="CHEBI:139521"/>
        <dbReference type="EC" id="1.11.1.7"/>
    </reaction>
</comment>
<evidence type="ECO:0000256" key="11">
    <source>
        <dbReference type="ARBA" id="ARBA00023283"/>
    </source>
</evidence>
<proteinExistence type="inferred from homology"/>
<evidence type="ECO:0000313" key="21">
    <source>
        <dbReference type="EMBL" id="TVU50410.1"/>
    </source>
</evidence>
<feature type="disulfide bond" evidence="17">
    <location>
        <begin position="52"/>
        <end position="130"/>
    </location>
</feature>
<feature type="binding site" evidence="15">
    <location>
        <position position="249"/>
    </location>
    <ligand>
        <name>Ca(2+)</name>
        <dbReference type="ChEBI" id="CHEBI:29108"/>
        <label>2</label>
    </ligand>
</feature>
<evidence type="ECO:0000256" key="6">
    <source>
        <dbReference type="ARBA" id="ARBA00022837"/>
    </source>
</evidence>
<dbReference type="PRINTS" id="PR00458">
    <property type="entry name" value="PEROXIDASE"/>
</dbReference>
<keyword evidence="9 17" id="KW-1015">Disulfide bond</keyword>
<evidence type="ECO:0000256" key="12">
    <source>
        <dbReference type="ARBA" id="ARBA00023324"/>
    </source>
</evidence>
<comment type="subcellular location">
    <subcellularLocation>
        <location evidence="2 18">Secreted</location>
    </subcellularLocation>
</comment>
<evidence type="ECO:0000256" key="10">
    <source>
        <dbReference type="ARBA" id="ARBA00023180"/>
    </source>
</evidence>
<feature type="disulfide bond" evidence="17">
    <location>
        <begin position="216"/>
        <end position="238"/>
    </location>
</feature>
<evidence type="ECO:0000256" key="15">
    <source>
        <dbReference type="PIRSR" id="PIRSR600823-3"/>
    </source>
</evidence>
<evidence type="ECO:0000256" key="3">
    <source>
        <dbReference type="ARBA" id="ARBA00022559"/>
    </source>
</evidence>
<evidence type="ECO:0000313" key="22">
    <source>
        <dbReference type="Proteomes" id="UP000324897"/>
    </source>
</evidence>
<feature type="region of interest" description="Disordered" evidence="19">
    <location>
        <begin position="329"/>
        <end position="349"/>
    </location>
</feature>
<dbReference type="GO" id="GO:0042744">
    <property type="term" value="P:hydrogen peroxide catabolic process"/>
    <property type="evidence" value="ECO:0007669"/>
    <property type="project" value="UniProtKB-KW"/>
</dbReference>
<feature type="binding site" evidence="15">
    <location>
        <position position="210"/>
    </location>
    <ligand>
        <name>Ca(2+)</name>
        <dbReference type="ChEBI" id="CHEBI:29108"/>
        <label>2</label>
    </ligand>
</feature>
<dbReference type="GO" id="GO:0020037">
    <property type="term" value="F:heme binding"/>
    <property type="evidence" value="ECO:0007669"/>
    <property type="project" value="UniProtKB-UniRule"/>
</dbReference>
<feature type="site" description="Transition state stabilizer" evidence="16">
    <location>
        <position position="79"/>
    </location>
</feature>
<dbReference type="InterPro" id="IPR010255">
    <property type="entry name" value="Haem_peroxidase_sf"/>
</dbReference>
<accession>A0A5J9WSQ0</accession>
<feature type="binding site" evidence="15">
    <location>
        <position position="93"/>
    </location>
    <ligand>
        <name>Ca(2+)</name>
        <dbReference type="ChEBI" id="CHEBI:29108"/>
        <label>1</label>
    </ligand>
</feature>
<evidence type="ECO:0000256" key="8">
    <source>
        <dbReference type="ARBA" id="ARBA00023004"/>
    </source>
</evidence>
<feature type="binding site" evidence="15">
    <location>
        <position position="91"/>
    </location>
    <ligand>
        <name>Ca(2+)</name>
        <dbReference type="ChEBI" id="CHEBI:29108"/>
        <label>1</label>
    </ligand>
</feature>
<dbReference type="AlphaFoldDB" id="A0A5J9WSQ0"/>
<feature type="disulfide bond" evidence="17">
    <location>
        <begin position="136"/>
        <end position="323"/>
    </location>
</feature>
<dbReference type="Pfam" id="PF00141">
    <property type="entry name" value="peroxidase"/>
    <property type="match status" value="1"/>
</dbReference>
<comment type="cofactor">
    <cofactor evidence="15 18">
        <name>heme b</name>
        <dbReference type="ChEBI" id="CHEBI:60344"/>
    </cofactor>
    <text evidence="15 18">Binds 1 heme b (iron(II)-protoporphyrin IX) group per subunit.</text>
</comment>
<name>A0A5J9WSQ0_9POAL</name>
<dbReference type="Gene3D" id="1.10.520.10">
    <property type="match status" value="1"/>
</dbReference>
<keyword evidence="4 18" id="KW-0349">Heme</keyword>
<evidence type="ECO:0000256" key="14">
    <source>
        <dbReference type="PIRSR" id="PIRSR600823-2"/>
    </source>
</evidence>
<evidence type="ECO:0000256" key="18">
    <source>
        <dbReference type="RuleBase" id="RU362060"/>
    </source>
</evidence>
<gene>
    <name evidence="21" type="ORF">EJB05_01780</name>
</gene>
<dbReference type="PANTHER" id="PTHR31517">
    <property type="match status" value="1"/>
</dbReference>
<evidence type="ECO:0000256" key="4">
    <source>
        <dbReference type="ARBA" id="ARBA00022617"/>
    </source>
</evidence>
<feature type="non-terminal residue" evidence="21">
    <location>
        <position position="1"/>
    </location>
</feature>
<dbReference type="FunFam" id="1.10.520.10:FF:000009">
    <property type="entry name" value="Peroxidase"/>
    <property type="match status" value="1"/>
</dbReference>
<dbReference type="EMBL" id="RWGY01000002">
    <property type="protein sequence ID" value="TVU50410.1"/>
    <property type="molecule type" value="Genomic_DNA"/>
</dbReference>
<dbReference type="PANTHER" id="PTHR31517:SF51">
    <property type="entry name" value="PEROXIDASE 55"/>
    <property type="match status" value="1"/>
</dbReference>
<organism evidence="21 22">
    <name type="scientific">Eragrostis curvula</name>
    <name type="common">weeping love grass</name>
    <dbReference type="NCBI Taxonomy" id="38414"/>
    <lineage>
        <taxon>Eukaryota</taxon>
        <taxon>Viridiplantae</taxon>
        <taxon>Streptophyta</taxon>
        <taxon>Embryophyta</taxon>
        <taxon>Tracheophyta</taxon>
        <taxon>Spermatophyta</taxon>
        <taxon>Magnoliopsida</taxon>
        <taxon>Liliopsida</taxon>
        <taxon>Poales</taxon>
        <taxon>Poaceae</taxon>
        <taxon>PACMAD clade</taxon>
        <taxon>Chloridoideae</taxon>
        <taxon>Eragrostideae</taxon>
        <taxon>Eragrostidinae</taxon>
        <taxon>Eragrostis</taxon>
    </lineage>
</organism>
<comment type="cofactor">
    <cofactor evidence="15 18">
        <name>Ca(2+)</name>
        <dbReference type="ChEBI" id="CHEBI:29108"/>
    </cofactor>
    <text evidence="15 18">Binds 2 calcium ions per subunit.</text>
</comment>
<comment type="function">
    <text evidence="18">Removal of H(2)O(2), oxidation of toxic reductants, biosynthesis and degradation of lignin, suberization, auxin catabolism, response to environmental stresses such as wounding, pathogen attack and oxidative stress.</text>
</comment>
<feature type="binding site" description="axial binding residue" evidence="15">
    <location>
        <position position="209"/>
    </location>
    <ligand>
        <name>heme b</name>
        <dbReference type="ChEBI" id="CHEBI:60344"/>
    </ligand>
    <ligandPart>
        <name>Fe</name>
        <dbReference type="ChEBI" id="CHEBI:18248"/>
    </ligandPart>
</feature>
<dbReference type="FunFam" id="1.10.420.10:FF:000001">
    <property type="entry name" value="Peroxidase"/>
    <property type="match status" value="1"/>
</dbReference>
<comment type="similarity">
    <text evidence="18">Belongs to the peroxidase family. Classical plant (class III) peroxidase subfamily.</text>
</comment>
<keyword evidence="3 18" id="KW-0575">Peroxidase</keyword>
<evidence type="ECO:0000256" key="13">
    <source>
        <dbReference type="PIRSR" id="PIRSR600823-1"/>
    </source>
</evidence>
<dbReference type="GO" id="GO:0140825">
    <property type="term" value="F:lactoperoxidase activity"/>
    <property type="evidence" value="ECO:0007669"/>
    <property type="project" value="UniProtKB-EC"/>
</dbReference>